<dbReference type="GO" id="GO:0005829">
    <property type="term" value="C:cytosol"/>
    <property type="evidence" value="ECO:0007669"/>
    <property type="project" value="TreeGrafter"/>
</dbReference>
<dbReference type="SUPFAM" id="SSF53335">
    <property type="entry name" value="S-adenosyl-L-methionine-dependent methyltransferases"/>
    <property type="match status" value="1"/>
</dbReference>
<dbReference type="CDD" id="cd02440">
    <property type="entry name" value="AdoMet_MTases"/>
    <property type="match status" value="1"/>
</dbReference>
<keyword evidence="1 6" id="KW-0963">Cytoplasm</keyword>
<feature type="binding site" evidence="6">
    <location>
        <position position="74"/>
    </location>
    <ligand>
        <name>S-adenosyl-L-methionine</name>
        <dbReference type="ChEBI" id="CHEBI:59789"/>
    </ligand>
</feature>
<dbReference type="GO" id="GO:0070043">
    <property type="term" value="F:rRNA (guanine-N7-)-methyltransferase activity"/>
    <property type="evidence" value="ECO:0007669"/>
    <property type="project" value="UniProtKB-UniRule"/>
</dbReference>
<comment type="function">
    <text evidence="6">Specifically methylates the N7 position of guanine in position 527 of 16S rRNA.</text>
</comment>
<keyword evidence="8" id="KW-1185">Reference proteome</keyword>
<dbReference type="AlphaFoldDB" id="A0AAU9C247"/>
<evidence type="ECO:0000256" key="3">
    <source>
        <dbReference type="ARBA" id="ARBA00022603"/>
    </source>
</evidence>
<dbReference type="Proteomes" id="UP001321825">
    <property type="component" value="Chromosome"/>
</dbReference>
<dbReference type="HAMAP" id="MF_00074">
    <property type="entry name" value="16SrRNA_methyltr_G"/>
    <property type="match status" value="1"/>
</dbReference>
<dbReference type="Gene3D" id="3.40.50.150">
    <property type="entry name" value="Vaccinia Virus protein VP39"/>
    <property type="match status" value="1"/>
</dbReference>
<dbReference type="Pfam" id="PF02527">
    <property type="entry name" value="GidB"/>
    <property type="match status" value="1"/>
</dbReference>
<dbReference type="NCBIfam" id="TIGR00138">
    <property type="entry name" value="rsmG_gidB"/>
    <property type="match status" value="1"/>
</dbReference>
<feature type="binding site" evidence="6">
    <location>
        <position position="140"/>
    </location>
    <ligand>
        <name>S-adenosyl-L-methionine</name>
        <dbReference type="ChEBI" id="CHEBI:59789"/>
    </ligand>
</feature>
<feature type="binding site" evidence="6">
    <location>
        <begin position="125"/>
        <end position="126"/>
    </location>
    <ligand>
        <name>S-adenosyl-L-methionine</name>
        <dbReference type="ChEBI" id="CHEBI:59789"/>
    </ligand>
</feature>
<protein>
    <recommendedName>
        <fullName evidence="6">Ribosomal RNA small subunit methyltransferase G</fullName>
        <ecNumber evidence="6">2.1.1.170</ecNumber>
    </recommendedName>
    <alternativeName>
        <fullName evidence="6">16S rRNA 7-methylguanosine methyltransferase</fullName>
        <shortName evidence="6">16S rRNA m7G methyltransferase</shortName>
    </alternativeName>
</protein>
<comment type="similarity">
    <text evidence="6">Belongs to the methyltransferase superfamily. RNA methyltransferase RsmG family.</text>
</comment>
<accession>A0AAU9C247</accession>
<comment type="catalytic activity">
    <reaction evidence="6">
        <text>guanosine(527) in 16S rRNA + S-adenosyl-L-methionine = N(7)-methylguanosine(527) in 16S rRNA + S-adenosyl-L-homocysteine</text>
        <dbReference type="Rhea" id="RHEA:42732"/>
        <dbReference type="Rhea" id="RHEA-COMP:10209"/>
        <dbReference type="Rhea" id="RHEA-COMP:10210"/>
        <dbReference type="ChEBI" id="CHEBI:57856"/>
        <dbReference type="ChEBI" id="CHEBI:59789"/>
        <dbReference type="ChEBI" id="CHEBI:74269"/>
        <dbReference type="ChEBI" id="CHEBI:74480"/>
        <dbReference type="EC" id="2.1.1.170"/>
    </reaction>
</comment>
<keyword evidence="3 6" id="KW-0489">Methyltransferase</keyword>
<dbReference type="EMBL" id="AP024714">
    <property type="protein sequence ID" value="BCX81189.1"/>
    <property type="molecule type" value="Genomic_DNA"/>
</dbReference>
<evidence type="ECO:0000256" key="2">
    <source>
        <dbReference type="ARBA" id="ARBA00022552"/>
    </source>
</evidence>
<evidence type="ECO:0000256" key="6">
    <source>
        <dbReference type="HAMAP-Rule" id="MF_00074"/>
    </source>
</evidence>
<proteinExistence type="inferred from homology"/>
<dbReference type="InterPro" id="IPR003682">
    <property type="entry name" value="rRNA_ssu_MeTfrase_G"/>
</dbReference>
<evidence type="ECO:0000256" key="1">
    <source>
        <dbReference type="ARBA" id="ARBA00022490"/>
    </source>
</evidence>
<dbReference type="PANTHER" id="PTHR31760">
    <property type="entry name" value="S-ADENOSYL-L-METHIONINE-DEPENDENT METHYLTRANSFERASES SUPERFAMILY PROTEIN"/>
    <property type="match status" value="1"/>
</dbReference>
<feature type="binding site" evidence="6">
    <location>
        <position position="79"/>
    </location>
    <ligand>
        <name>S-adenosyl-L-methionine</name>
        <dbReference type="ChEBI" id="CHEBI:59789"/>
    </ligand>
</feature>
<name>A0AAU9C247_9GAMM</name>
<gene>
    <name evidence="6" type="primary">rsmG</name>
    <name evidence="7" type="ORF">MIT9_P0767</name>
</gene>
<dbReference type="PANTHER" id="PTHR31760:SF0">
    <property type="entry name" value="S-ADENOSYL-L-METHIONINE-DEPENDENT METHYLTRANSFERASES SUPERFAMILY PROTEIN"/>
    <property type="match status" value="1"/>
</dbReference>
<keyword evidence="4 6" id="KW-0808">Transferase</keyword>
<dbReference type="PIRSF" id="PIRSF003078">
    <property type="entry name" value="GidB"/>
    <property type="match status" value="1"/>
</dbReference>
<reference evidence="8" key="1">
    <citation type="journal article" date="2024" name="Int. J. Syst. Evol. Microbiol.">
        <title>Methylomarinovum tepidoasis sp. nov., a moderately thermophilic methanotroph of the family Methylothermaceae isolated from a deep-sea hydrothermal field.</title>
        <authorList>
            <person name="Hirayama H."/>
            <person name="Takaki Y."/>
            <person name="Abe M."/>
            <person name="Miyazaki M."/>
            <person name="Uematsu K."/>
            <person name="Matsui Y."/>
            <person name="Takai K."/>
        </authorList>
    </citation>
    <scope>NUCLEOTIDE SEQUENCE [LARGE SCALE GENOMIC DNA]</scope>
    <source>
        <strain evidence="8">IT-9</strain>
    </source>
</reference>
<evidence type="ECO:0000256" key="4">
    <source>
        <dbReference type="ARBA" id="ARBA00022679"/>
    </source>
</evidence>
<evidence type="ECO:0000256" key="5">
    <source>
        <dbReference type="ARBA" id="ARBA00022691"/>
    </source>
</evidence>
<sequence>MAASILTAGIEALGLAPTPDRIGRIQQLYRGLVRWNRVVNLTAIEDEARFVTHHVLDSLAIHPYLHGGRILDVGTGAGFPGLPLAVFFPERRFVLLDAVAKKIRFVRQMALELGLNNVEAVHARVEDYTDPAGFSTIVTRAVTEAGRSLSQSGHLLAPGGRLLVMKGRHPAEELAALQAPHRVIPLQVPGLEARRHLIEITPKTE</sequence>
<dbReference type="KEGG" id="mcau:MIT9_P0767"/>
<dbReference type="RefSeq" id="WP_317706124.1">
    <property type="nucleotide sequence ID" value="NZ_AP024714.1"/>
</dbReference>
<keyword evidence="5 6" id="KW-0949">S-adenosyl-L-methionine</keyword>
<dbReference type="EC" id="2.1.1.170" evidence="6"/>
<evidence type="ECO:0000313" key="8">
    <source>
        <dbReference type="Proteomes" id="UP001321825"/>
    </source>
</evidence>
<keyword evidence="2 6" id="KW-0698">rRNA processing</keyword>
<dbReference type="InterPro" id="IPR029063">
    <property type="entry name" value="SAM-dependent_MTases_sf"/>
</dbReference>
<evidence type="ECO:0000313" key="7">
    <source>
        <dbReference type="EMBL" id="BCX81189.1"/>
    </source>
</evidence>
<comment type="subcellular location">
    <subcellularLocation>
        <location evidence="6">Cytoplasm</location>
    </subcellularLocation>
</comment>
<organism evidence="7 8">
    <name type="scientific">Methylomarinovum caldicuralii</name>
    <dbReference type="NCBI Taxonomy" id="438856"/>
    <lineage>
        <taxon>Bacteria</taxon>
        <taxon>Pseudomonadati</taxon>
        <taxon>Pseudomonadota</taxon>
        <taxon>Gammaproteobacteria</taxon>
        <taxon>Methylococcales</taxon>
        <taxon>Methylothermaceae</taxon>
        <taxon>Methylomarinovum</taxon>
    </lineage>
</organism>
<comment type="caution">
    <text evidence="6">Lacks conserved residue(s) required for the propagation of feature annotation.</text>
</comment>